<name>A0A1Y2HZJ7_9FUNG</name>
<feature type="non-terminal residue" evidence="2">
    <location>
        <position position="1"/>
    </location>
</feature>
<feature type="chain" id="PRO_5012756592" description="Nuclear pore complex protein Nup85" evidence="1">
    <location>
        <begin position="24"/>
        <end position="318"/>
    </location>
</feature>
<keyword evidence="1" id="KW-0732">Signal</keyword>
<organism evidence="2 3">
    <name type="scientific">Catenaria anguillulae PL171</name>
    <dbReference type="NCBI Taxonomy" id="765915"/>
    <lineage>
        <taxon>Eukaryota</taxon>
        <taxon>Fungi</taxon>
        <taxon>Fungi incertae sedis</taxon>
        <taxon>Blastocladiomycota</taxon>
        <taxon>Blastocladiomycetes</taxon>
        <taxon>Blastocladiales</taxon>
        <taxon>Catenariaceae</taxon>
        <taxon>Catenaria</taxon>
    </lineage>
</organism>
<dbReference type="AlphaFoldDB" id="A0A1Y2HZJ7"/>
<evidence type="ECO:0000256" key="1">
    <source>
        <dbReference type="SAM" id="SignalP"/>
    </source>
</evidence>
<dbReference type="Proteomes" id="UP000193411">
    <property type="component" value="Unassembled WGS sequence"/>
</dbReference>
<dbReference type="PANTHER" id="PTHR46586">
    <property type="entry name" value="ANKYRIN REPEAT-CONTAINING PROTEIN"/>
    <property type="match status" value="1"/>
</dbReference>
<reference evidence="2 3" key="1">
    <citation type="submission" date="2016-07" db="EMBL/GenBank/DDBJ databases">
        <title>Pervasive Adenine N6-methylation of Active Genes in Fungi.</title>
        <authorList>
            <consortium name="DOE Joint Genome Institute"/>
            <person name="Mondo S.J."/>
            <person name="Dannebaum R.O."/>
            <person name="Kuo R.C."/>
            <person name="Labutti K."/>
            <person name="Haridas S."/>
            <person name="Kuo A."/>
            <person name="Salamov A."/>
            <person name="Ahrendt S.R."/>
            <person name="Lipzen A."/>
            <person name="Sullivan W."/>
            <person name="Andreopoulos W.B."/>
            <person name="Clum A."/>
            <person name="Lindquist E."/>
            <person name="Daum C."/>
            <person name="Ramamoorthy G.K."/>
            <person name="Gryganskyi A."/>
            <person name="Culley D."/>
            <person name="Magnuson J.K."/>
            <person name="James T.Y."/>
            <person name="O'Malley M.A."/>
            <person name="Stajich J.E."/>
            <person name="Spatafora J.W."/>
            <person name="Visel A."/>
            <person name="Grigoriev I.V."/>
        </authorList>
    </citation>
    <scope>NUCLEOTIDE SEQUENCE [LARGE SCALE GENOMIC DNA]</scope>
    <source>
        <strain evidence="2 3">PL171</strain>
    </source>
</reference>
<dbReference type="InterPro" id="IPR052050">
    <property type="entry name" value="SecEffector_AnkRepeat"/>
</dbReference>
<keyword evidence="3" id="KW-1185">Reference proteome</keyword>
<evidence type="ECO:0000313" key="3">
    <source>
        <dbReference type="Proteomes" id="UP000193411"/>
    </source>
</evidence>
<dbReference type="SUPFAM" id="SSF140860">
    <property type="entry name" value="Pseudo ankyrin repeat-like"/>
    <property type="match status" value="1"/>
</dbReference>
<evidence type="ECO:0000313" key="2">
    <source>
        <dbReference type="EMBL" id="ORZ39151.1"/>
    </source>
</evidence>
<feature type="signal peptide" evidence="1">
    <location>
        <begin position="1"/>
        <end position="23"/>
    </location>
</feature>
<comment type="caution">
    <text evidence="2">The sequence shown here is derived from an EMBL/GenBank/DDBJ whole genome shotgun (WGS) entry which is preliminary data.</text>
</comment>
<dbReference type="OrthoDB" id="194358at2759"/>
<protein>
    <recommendedName>
        <fullName evidence="4">Nuclear pore complex protein Nup85</fullName>
    </recommendedName>
</protein>
<dbReference type="PANTHER" id="PTHR46586:SF3">
    <property type="entry name" value="ANKYRIN REPEAT-CONTAINING PROTEIN"/>
    <property type="match status" value="1"/>
</dbReference>
<gene>
    <name evidence="2" type="ORF">BCR44DRAFT_1427313</name>
</gene>
<evidence type="ECO:0008006" key="4">
    <source>
        <dbReference type="Google" id="ProtNLM"/>
    </source>
</evidence>
<proteinExistence type="predicted"/>
<accession>A0A1Y2HZJ7</accession>
<sequence>PPPLPIELAQLILLFVPVRFPLGSLTGTDQAIHTTCAAALTALPLPPSYLAVYLRPLATRDTFKAMLAHNRVDLVDWWAFTAKLEAPPDPVYRSEDSLAHHALAHKAWDALAWIAHTGFLEVVDLGLSEDQLCDLVADGGDNEVQLVETWLRSSMSVFDGVHSVAVPACATAYRTIINYCFEEAVRNGHTHVLEWMGTKAGWYLENVVEWACEYVRLDVLEWFKNSKQWVDPDDGWPRYPPEGKPDHFAMDAASMQGKLKVLDWIADNAPVVPLLYTRMAIESACASGNLNVLKWWHSRVLQGRGDSVRLCVFRSHIG</sequence>
<dbReference type="EMBL" id="MCFL01000006">
    <property type="protein sequence ID" value="ORZ39151.1"/>
    <property type="molecule type" value="Genomic_DNA"/>
</dbReference>